<evidence type="ECO:0000313" key="2">
    <source>
        <dbReference type="Proteomes" id="UP000006681"/>
    </source>
</evidence>
<dbReference type="Proteomes" id="UP000006681">
    <property type="component" value="Chromosome"/>
</dbReference>
<proteinExistence type="predicted"/>
<sequence>MVFEAFHIFVDTNVLVKIIYTMTLHRKLNKPKIKILDLLENRTLVIYTDSAIIRELKNVALHNLLSNVDRAKHGWHNVEVNVMEQYCINQLNDMVSKGYIRIIEDDESLKIQREALRYRPKRRVCWKNEIMDQLLSKIPSEDIDIVNSLLYAYDLLATVPRRKGPGITSGKLIFITEDKNLRDFVEGHLACNKCPCANKIITLNYREFKEQLTNIGPRDNK</sequence>
<evidence type="ECO:0000313" key="1">
    <source>
        <dbReference type="EMBL" id="ADN50173.1"/>
    </source>
</evidence>
<accession>E1QNS7</accession>
<organism evidence="1 2">
    <name type="scientific">Vulcanisaeta distributa (strain DSM 14429 / JCM 11212 / NBRC 100878 / IC-017)</name>
    <dbReference type="NCBI Taxonomy" id="572478"/>
    <lineage>
        <taxon>Archaea</taxon>
        <taxon>Thermoproteota</taxon>
        <taxon>Thermoprotei</taxon>
        <taxon>Thermoproteales</taxon>
        <taxon>Thermoproteaceae</taxon>
        <taxon>Vulcanisaeta</taxon>
    </lineage>
</organism>
<dbReference type="HOGENOM" id="CLU_1248344_0_0_2"/>
<dbReference type="OrthoDB" id="25135at2157"/>
<dbReference type="GeneID" id="9751709"/>
<gene>
    <name evidence="1" type="ordered locus">Vdis_0781</name>
</gene>
<reference evidence="2" key="2">
    <citation type="journal article" date="2010" name="Stand. Genomic Sci.">
        <title>Complete genome sequence of Vulcanisaeta distributa type strain (IC-017T).</title>
        <authorList>
            <person name="Mavromatis K."/>
            <person name="Sikorski J."/>
            <person name="Pabst E."/>
            <person name="Teshima H."/>
            <person name="Lapidus A."/>
            <person name="Lucas S."/>
            <person name="Nolan M."/>
            <person name="Glavina Del Rio T."/>
            <person name="Cheng J."/>
            <person name="Bruce D."/>
            <person name="Goodwin L."/>
            <person name="Pitluck S."/>
            <person name="Liolios K."/>
            <person name="Ivanova N."/>
            <person name="Mikhailova N."/>
            <person name="Pati A."/>
            <person name="Chen A."/>
            <person name="Palaniappan K."/>
            <person name="Land M."/>
            <person name="Hauser L."/>
            <person name="Chang Y."/>
            <person name="Jeffries C."/>
            <person name="Rohde M."/>
            <person name="Spring S."/>
            <person name="Goker M."/>
            <person name="Wirth R."/>
            <person name="Woyke T."/>
            <person name="Bristow J."/>
            <person name="Eisen J."/>
            <person name="Markowitz V."/>
            <person name="Hugenholtz P."/>
            <person name="Klenk H."/>
            <person name="Kyrpides N."/>
        </authorList>
    </citation>
    <scope>NUCLEOTIDE SEQUENCE [LARGE SCALE GENOMIC DNA]</scope>
    <source>
        <strain evidence="2">DSM 14429 / JCM 11212 / NBRC 100878 / IC-017</strain>
    </source>
</reference>
<dbReference type="RefSeq" id="WP_013335898.1">
    <property type="nucleotide sequence ID" value="NC_014537.1"/>
</dbReference>
<dbReference type="KEGG" id="vdi:Vdis_0781"/>
<keyword evidence="2" id="KW-1185">Reference proteome</keyword>
<protein>
    <recommendedName>
        <fullName evidence="3">PIN domain-containing protein</fullName>
    </recommendedName>
</protein>
<dbReference type="eggNOG" id="arCOG13808">
    <property type="taxonomic scope" value="Archaea"/>
</dbReference>
<evidence type="ECO:0008006" key="3">
    <source>
        <dbReference type="Google" id="ProtNLM"/>
    </source>
</evidence>
<dbReference type="AlphaFoldDB" id="E1QNS7"/>
<reference evidence="1 2" key="1">
    <citation type="journal article" date="2010" name="Stand. Genomic Sci.">
        <title>Complete genome sequence of Vulcanisaeta distributa type strain (IC-017).</title>
        <authorList>
            <person name="Mavromatis K."/>
            <person name="Sikorski J."/>
            <person name="Pabst E."/>
            <person name="Teshima H."/>
            <person name="Lapidus A."/>
            <person name="Lucas S."/>
            <person name="Nolan M."/>
            <person name="Glavina Del Rio T."/>
            <person name="Cheng J.F."/>
            <person name="Bruce D."/>
            <person name="Goodwin L."/>
            <person name="Pitluck S."/>
            <person name="Liolios K."/>
            <person name="Ivanova N."/>
            <person name="Mikhailova N."/>
            <person name="Pati A."/>
            <person name="Chen A."/>
            <person name="Palaniappan K."/>
            <person name="Land M."/>
            <person name="Hauser L."/>
            <person name="Chang Y.J."/>
            <person name="Jeffries C.D."/>
            <person name="Rohde M."/>
            <person name="Spring S."/>
            <person name="Goker M."/>
            <person name="Wirth R."/>
            <person name="Woyke T."/>
            <person name="Bristow J."/>
            <person name="Eisen J.A."/>
            <person name="Markowitz V."/>
            <person name="Hugenholtz P."/>
            <person name="Klenk H.P."/>
            <person name="Kyrpides N.C."/>
        </authorList>
    </citation>
    <scope>NUCLEOTIDE SEQUENCE [LARGE SCALE GENOMIC DNA]</scope>
    <source>
        <strain evidence="2">DSM 14429 / JCM 11212 / NBRC 100878 / IC-017</strain>
    </source>
</reference>
<dbReference type="EMBL" id="CP002100">
    <property type="protein sequence ID" value="ADN50173.1"/>
    <property type="molecule type" value="Genomic_DNA"/>
</dbReference>
<name>E1QNS7_VULDI</name>